<organism evidence="2 3">
    <name type="scientific">Zemynaea arenosa</name>
    <dbReference type="NCBI Taxonomy" id="2561931"/>
    <lineage>
        <taxon>Bacteria</taxon>
        <taxon>Pseudomonadati</taxon>
        <taxon>Pseudomonadota</taxon>
        <taxon>Betaproteobacteria</taxon>
        <taxon>Burkholderiales</taxon>
        <taxon>Oxalobacteraceae</taxon>
        <taxon>Telluria group</taxon>
        <taxon>Zemynaea</taxon>
    </lineage>
</organism>
<evidence type="ECO:0008006" key="4">
    <source>
        <dbReference type="Google" id="ProtNLM"/>
    </source>
</evidence>
<protein>
    <recommendedName>
        <fullName evidence="4">PEP-CTERM sorting domain-containing protein</fullName>
    </recommendedName>
</protein>
<accession>A0A4Y9SE94</accession>
<comment type="caution">
    <text evidence="2">The sequence shown here is derived from an EMBL/GenBank/DDBJ whole genome shotgun (WGS) entry which is preliminary data.</text>
</comment>
<evidence type="ECO:0000313" key="2">
    <source>
        <dbReference type="EMBL" id="TFW21164.1"/>
    </source>
</evidence>
<dbReference type="AlphaFoldDB" id="A0A4Y9SE94"/>
<reference evidence="2 3" key="1">
    <citation type="submission" date="2019-03" db="EMBL/GenBank/DDBJ databases">
        <title>Draft Genome Sequence of Massilia arenosa sp. nov., a Novel Massilia Species Isolated from a Sandy-loam Maize Soil.</title>
        <authorList>
            <person name="Raths R."/>
            <person name="Peta V."/>
            <person name="Bucking H."/>
        </authorList>
    </citation>
    <scope>NUCLEOTIDE SEQUENCE [LARGE SCALE GENOMIC DNA]</scope>
    <source>
        <strain evidence="2 3">MC02</strain>
    </source>
</reference>
<evidence type="ECO:0000256" key="1">
    <source>
        <dbReference type="SAM" id="SignalP"/>
    </source>
</evidence>
<evidence type="ECO:0000313" key="3">
    <source>
        <dbReference type="Proteomes" id="UP000298438"/>
    </source>
</evidence>
<gene>
    <name evidence="2" type="ORF">E4L96_09435</name>
</gene>
<keyword evidence="1" id="KW-0732">Signal</keyword>
<keyword evidence="3" id="KW-1185">Reference proteome</keyword>
<feature type="signal peptide" evidence="1">
    <location>
        <begin position="1"/>
        <end position="26"/>
    </location>
</feature>
<sequence>MLQFASYLRRAALALALAGLSAGALAGPTYHVSVNTNDWIGQTGALDFMFGAVPGAPGATATISHVTGGSFGATELYADATGTPAAGYTLYNASGMDEVLQWVTFGGTFGFDVTFGGDFEMPSSSLDGSSFWLTLLNENYETLGAQGPAVTFDLVPAGDESAASVSYAVPAELVVRVTDGPTVDVPEASQWAIFLTGLSLMAWTVRRRQQR</sequence>
<dbReference type="OrthoDB" id="8702817at2"/>
<dbReference type="NCBIfam" id="NF038129">
    <property type="entry name" value="PEP_NF038129"/>
    <property type="match status" value="1"/>
</dbReference>
<dbReference type="Proteomes" id="UP000298438">
    <property type="component" value="Unassembled WGS sequence"/>
</dbReference>
<proteinExistence type="predicted"/>
<name>A0A4Y9SE94_9BURK</name>
<dbReference type="EMBL" id="SPVF01000123">
    <property type="protein sequence ID" value="TFW21164.1"/>
    <property type="molecule type" value="Genomic_DNA"/>
</dbReference>
<feature type="chain" id="PRO_5021217490" description="PEP-CTERM sorting domain-containing protein" evidence="1">
    <location>
        <begin position="27"/>
        <end position="211"/>
    </location>
</feature>
<dbReference type="RefSeq" id="WP_135206960.1">
    <property type="nucleotide sequence ID" value="NZ_SPVF01000123.1"/>
</dbReference>